<comment type="caution">
    <text evidence="1">The sequence shown here is derived from an EMBL/GenBank/DDBJ whole genome shotgun (WGS) entry which is preliminary data.</text>
</comment>
<dbReference type="STRING" id="121290.APY04_2530"/>
<dbReference type="AlphaFoldDB" id="A0A109BCL4"/>
<name>A0A109BCL4_HYPSL</name>
<evidence type="ECO:0000313" key="2">
    <source>
        <dbReference type="Proteomes" id="UP000059074"/>
    </source>
</evidence>
<dbReference type="CDD" id="cd12952">
    <property type="entry name" value="MMP_ACEL2062"/>
    <property type="match status" value="1"/>
</dbReference>
<proteinExistence type="predicted"/>
<keyword evidence="1" id="KW-0808">Transferase</keyword>
<dbReference type="EC" id="2.7.2.8" evidence="1"/>
<dbReference type="SUPFAM" id="SSF55486">
    <property type="entry name" value="Metalloproteases ('zincins'), catalytic domain"/>
    <property type="match status" value="1"/>
</dbReference>
<dbReference type="PATRIC" id="fig|121290.4.peg.433"/>
<gene>
    <name evidence="1" type="ORF">APY04_2530</name>
</gene>
<dbReference type="InterPro" id="IPR010428">
    <property type="entry name" value="Zincin_1"/>
</dbReference>
<sequence>MTFAMDWRYAVAPGLAEFEEMAAIAWDRLPDAFRSRAGDLIIRIEDYPTDEVLDALGIDDSLGLLGLYHGVSLDRKSVLDVLSQPDMVFLYRRPLLDEWAESGETLGDLITHVLVHEVGHHFGFSDDDMARIEAAAGGS</sequence>
<evidence type="ECO:0000313" key="1">
    <source>
        <dbReference type="EMBL" id="KWT66334.1"/>
    </source>
</evidence>
<accession>A0A109BCL4</accession>
<dbReference type="InterPro" id="IPR038555">
    <property type="entry name" value="Zincin_1_sf"/>
</dbReference>
<dbReference type="OrthoDB" id="9806895at2"/>
<dbReference type="EMBL" id="LMTR01000073">
    <property type="protein sequence ID" value="KWT66334.1"/>
    <property type="molecule type" value="Genomic_DNA"/>
</dbReference>
<keyword evidence="1" id="KW-0418">Kinase</keyword>
<dbReference type="Gene3D" id="3.30.2010.20">
    <property type="match status" value="1"/>
</dbReference>
<protein>
    <submittedName>
        <fullName evidence="1">Acetylglutamate kinase</fullName>
        <ecNumber evidence="1">2.7.2.8</ecNumber>
    </submittedName>
</protein>
<organism evidence="1 2">
    <name type="scientific">Hyphomicrobium sulfonivorans</name>
    <dbReference type="NCBI Taxonomy" id="121290"/>
    <lineage>
        <taxon>Bacteria</taxon>
        <taxon>Pseudomonadati</taxon>
        <taxon>Pseudomonadota</taxon>
        <taxon>Alphaproteobacteria</taxon>
        <taxon>Hyphomicrobiales</taxon>
        <taxon>Hyphomicrobiaceae</taxon>
        <taxon>Hyphomicrobium</taxon>
    </lineage>
</organism>
<dbReference type="Pfam" id="PF06262">
    <property type="entry name" value="Zincin_1"/>
    <property type="match status" value="1"/>
</dbReference>
<dbReference type="GO" id="GO:0003991">
    <property type="term" value="F:acetylglutamate kinase activity"/>
    <property type="evidence" value="ECO:0007669"/>
    <property type="project" value="UniProtKB-EC"/>
</dbReference>
<reference evidence="1 2" key="1">
    <citation type="submission" date="2015-10" db="EMBL/GenBank/DDBJ databases">
        <title>Transcriptomic analysis of a linuron degrading triple-species bacterial consortium.</title>
        <authorList>
            <person name="Albers P."/>
        </authorList>
    </citation>
    <scope>NUCLEOTIDE SEQUENCE [LARGE SCALE GENOMIC DNA]</scope>
    <source>
        <strain evidence="1 2">WDL6</strain>
    </source>
</reference>
<dbReference type="Proteomes" id="UP000059074">
    <property type="component" value="Unassembled WGS sequence"/>
</dbReference>
<keyword evidence="2" id="KW-1185">Reference proteome</keyword>